<dbReference type="InterPro" id="IPR036291">
    <property type="entry name" value="NAD(P)-bd_dom_sf"/>
</dbReference>
<keyword evidence="1 3" id="KW-0560">Oxidoreductase</keyword>
<dbReference type="Pfam" id="PF02826">
    <property type="entry name" value="2-Hacid_dh_C"/>
    <property type="match status" value="1"/>
</dbReference>
<dbReference type="Gene3D" id="3.40.50.720">
    <property type="entry name" value="NAD(P)-binding Rossmann-like Domain"/>
    <property type="match status" value="2"/>
</dbReference>
<evidence type="ECO:0000313" key="9">
    <source>
        <dbReference type="Proteomes" id="UP001152485"/>
    </source>
</evidence>
<dbReference type="InterPro" id="IPR006140">
    <property type="entry name" value="D-isomer_DH_NAD-bd"/>
</dbReference>
<organism evidence="7 8">
    <name type="scientific">Pseudoalteromonas holothuriae</name>
    <dbReference type="NCBI Taxonomy" id="2963714"/>
    <lineage>
        <taxon>Bacteria</taxon>
        <taxon>Pseudomonadati</taxon>
        <taxon>Pseudomonadota</taxon>
        <taxon>Gammaproteobacteria</taxon>
        <taxon>Alteromonadales</taxon>
        <taxon>Pseudoalteromonadaceae</taxon>
        <taxon>Pseudoalteromonas</taxon>
    </lineage>
</organism>
<gene>
    <name evidence="7" type="primary">ghrA</name>
    <name evidence="7" type="ORF">PSECIP111854_03528</name>
    <name evidence="6" type="ORF">PSECIP111951_02939</name>
</gene>
<protein>
    <submittedName>
        <fullName evidence="7">Glyoxylate/hydroxypyruvate reductase A</fullName>
        <ecNumber evidence="7">1.1.1.79</ecNumber>
    </submittedName>
</protein>
<dbReference type="GO" id="GO:0051287">
    <property type="term" value="F:NAD binding"/>
    <property type="evidence" value="ECO:0007669"/>
    <property type="project" value="InterPro"/>
</dbReference>
<evidence type="ECO:0000313" key="6">
    <source>
        <dbReference type="EMBL" id="CAH9063622.1"/>
    </source>
</evidence>
<reference evidence="7 9" key="1">
    <citation type="submission" date="2022-07" db="EMBL/GenBank/DDBJ databases">
        <authorList>
            <person name="Criscuolo A."/>
        </authorList>
    </citation>
    <scope>NUCLEOTIDE SEQUENCE</scope>
    <source>
        <strain evidence="9">CIP 111951</strain>
        <strain evidence="7">CIP111854</strain>
        <strain evidence="6">CIP111951</strain>
    </source>
</reference>
<sequence length="329" mass="36566">MTHWAFNCDLVSIALLNNKLELSMSLLVCVMQRNNEKLLSRLKSLLPSVEIYEWPNCPDLGQVEFVLAWNAPDELWAQLPNLKVVQSFGAGVDGIAINLLAKQVVVTRIVDNQLADDMAQFVLAHILTHKLRIKQYLAQQQQNIWKPKRAHIGNHVGVMGLGELGKTVANKLVINDFLVSGWSASPKQLKNITTYTGQDGLNLFLADLDYLVCLLPLTKHTEGILNKSLFAQLPSHCVLINVARGQHVNDEDLLWALDNDELAGASLDVFTQEPLDNSHPFWHHPQVSITPHCAALTSVSVVCEQIAINYSALLNNESLKNVIDTSKGY</sequence>
<comment type="caution">
    <text evidence="7">The sequence shown here is derived from an EMBL/GenBank/DDBJ whole genome shotgun (WGS) entry which is preliminary data.</text>
</comment>
<dbReference type="Proteomes" id="UP001152467">
    <property type="component" value="Unassembled WGS sequence"/>
</dbReference>
<dbReference type="SUPFAM" id="SSF51735">
    <property type="entry name" value="NAD(P)-binding Rossmann-fold domains"/>
    <property type="match status" value="1"/>
</dbReference>
<dbReference type="PANTHER" id="PTHR43333">
    <property type="entry name" value="2-HACID_DH_C DOMAIN-CONTAINING PROTEIN"/>
    <property type="match status" value="1"/>
</dbReference>
<dbReference type="Pfam" id="PF00389">
    <property type="entry name" value="2-Hacid_dh"/>
    <property type="match status" value="1"/>
</dbReference>
<dbReference type="PANTHER" id="PTHR43333:SF1">
    <property type="entry name" value="D-ISOMER SPECIFIC 2-HYDROXYACID DEHYDROGENASE NAD-BINDING DOMAIN-CONTAINING PROTEIN"/>
    <property type="match status" value="1"/>
</dbReference>
<dbReference type="EMBL" id="CAMAPD010000015">
    <property type="protein sequence ID" value="CAH9063622.1"/>
    <property type="molecule type" value="Genomic_DNA"/>
</dbReference>
<dbReference type="InterPro" id="IPR006139">
    <property type="entry name" value="D-isomer_2_OHA_DH_cat_dom"/>
</dbReference>
<evidence type="ECO:0000256" key="3">
    <source>
        <dbReference type="RuleBase" id="RU003719"/>
    </source>
</evidence>
<comment type="similarity">
    <text evidence="3">Belongs to the D-isomer specific 2-hydroxyacid dehydrogenase family.</text>
</comment>
<evidence type="ECO:0000259" key="4">
    <source>
        <dbReference type="Pfam" id="PF00389"/>
    </source>
</evidence>
<evidence type="ECO:0000256" key="2">
    <source>
        <dbReference type="ARBA" id="ARBA00023027"/>
    </source>
</evidence>
<evidence type="ECO:0000256" key="1">
    <source>
        <dbReference type="ARBA" id="ARBA00023002"/>
    </source>
</evidence>
<dbReference type="AlphaFoldDB" id="A0A9W4R385"/>
<dbReference type="Proteomes" id="UP001152485">
    <property type="component" value="Unassembled WGS sequence"/>
</dbReference>
<evidence type="ECO:0000313" key="7">
    <source>
        <dbReference type="EMBL" id="CAH9064752.1"/>
    </source>
</evidence>
<evidence type="ECO:0000259" key="5">
    <source>
        <dbReference type="Pfam" id="PF02826"/>
    </source>
</evidence>
<keyword evidence="2" id="KW-0520">NAD</keyword>
<dbReference type="CDD" id="cd12164">
    <property type="entry name" value="GDH_like_2"/>
    <property type="match status" value="1"/>
</dbReference>
<feature type="domain" description="D-isomer specific 2-hydroxyacid dehydrogenase NAD-binding" evidence="5">
    <location>
        <begin position="124"/>
        <end position="294"/>
    </location>
</feature>
<dbReference type="EC" id="1.1.1.79" evidence="7"/>
<name>A0A9W4R385_9GAMM</name>
<proteinExistence type="inferred from homology"/>
<dbReference type="GO" id="GO:0030267">
    <property type="term" value="F:glyoxylate reductase (NADPH) activity"/>
    <property type="evidence" value="ECO:0007669"/>
    <property type="project" value="UniProtKB-EC"/>
</dbReference>
<dbReference type="EMBL" id="CAMAPC010000019">
    <property type="protein sequence ID" value="CAH9064752.1"/>
    <property type="molecule type" value="Genomic_DNA"/>
</dbReference>
<evidence type="ECO:0000313" key="8">
    <source>
        <dbReference type="Proteomes" id="UP001152467"/>
    </source>
</evidence>
<feature type="domain" description="D-isomer specific 2-hydroxyacid dehydrogenase catalytic" evidence="4">
    <location>
        <begin position="71"/>
        <end position="323"/>
    </location>
</feature>
<accession>A0A9W4R385</accession>
<keyword evidence="8" id="KW-1185">Reference proteome</keyword>
<dbReference type="SUPFAM" id="SSF52283">
    <property type="entry name" value="Formate/glycerate dehydrogenase catalytic domain-like"/>
    <property type="match status" value="1"/>
</dbReference>